<accession>A0A7D8UZX0</accession>
<keyword evidence="4" id="KW-0378">Hydrolase</keyword>
<comment type="similarity">
    <text evidence="2">Belongs to the peptidase S54 family.</text>
</comment>
<feature type="transmembrane region" description="Helical" evidence="8">
    <location>
        <begin position="186"/>
        <end position="209"/>
    </location>
</feature>
<dbReference type="InterPro" id="IPR022764">
    <property type="entry name" value="Peptidase_S54_rhomboid_dom"/>
</dbReference>
<feature type="region of interest" description="Disordered" evidence="7">
    <location>
        <begin position="53"/>
        <end position="101"/>
    </location>
</feature>
<evidence type="ECO:0000256" key="3">
    <source>
        <dbReference type="ARBA" id="ARBA00022692"/>
    </source>
</evidence>
<evidence type="ECO:0000313" key="10">
    <source>
        <dbReference type="EMBL" id="TVY55809.1"/>
    </source>
</evidence>
<protein>
    <submittedName>
        <fullName evidence="10">Rhomboid protein 1, mitochondrial</fullName>
    </submittedName>
</protein>
<evidence type="ECO:0000256" key="8">
    <source>
        <dbReference type="SAM" id="Phobius"/>
    </source>
</evidence>
<keyword evidence="6 8" id="KW-0472">Membrane</keyword>
<evidence type="ECO:0000256" key="2">
    <source>
        <dbReference type="ARBA" id="ARBA00009045"/>
    </source>
</evidence>
<gene>
    <name evidence="10" type="primary">PCP1_0</name>
    <name evidence="10" type="ORF">LCER1_G001828</name>
</gene>
<keyword evidence="5 8" id="KW-1133">Transmembrane helix</keyword>
<keyword evidence="3 8" id="KW-0812">Transmembrane</keyword>
<dbReference type="SUPFAM" id="SSF144091">
    <property type="entry name" value="Rhomboid-like"/>
    <property type="match status" value="1"/>
</dbReference>
<comment type="subcellular location">
    <subcellularLocation>
        <location evidence="1">Membrane</location>
        <topology evidence="1">Multi-pass membrane protein</topology>
    </subcellularLocation>
</comment>
<dbReference type="GO" id="GO:0016020">
    <property type="term" value="C:membrane"/>
    <property type="evidence" value="ECO:0007669"/>
    <property type="project" value="UniProtKB-SubCell"/>
</dbReference>
<evidence type="ECO:0000256" key="4">
    <source>
        <dbReference type="ARBA" id="ARBA00022801"/>
    </source>
</evidence>
<dbReference type="OrthoDB" id="418595at2759"/>
<evidence type="ECO:0000256" key="5">
    <source>
        <dbReference type="ARBA" id="ARBA00022989"/>
    </source>
</evidence>
<dbReference type="Pfam" id="PF01694">
    <property type="entry name" value="Rhomboid"/>
    <property type="match status" value="1"/>
</dbReference>
<feature type="transmembrane region" description="Helical" evidence="8">
    <location>
        <begin position="156"/>
        <end position="180"/>
    </location>
</feature>
<evidence type="ECO:0000256" key="7">
    <source>
        <dbReference type="SAM" id="MobiDB-lite"/>
    </source>
</evidence>
<dbReference type="GO" id="GO:0004252">
    <property type="term" value="F:serine-type endopeptidase activity"/>
    <property type="evidence" value="ECO:0007669"/>
    <property type="project" value="InterPro"/>
</dbReference>
<feature type="transmembrane region" description="Helical" evidence="8">
    <location>
        <begin position="249"/>
        <end position="273"/>
    </location>
</feature>
<sequence length="358" mass="38911">MNFLQRGSKLPMSRFSPIVRHSALRVSGHGGQLQRTFAGGSVICNGLARPHPRGLETGRYAPATICRGYRPPSSPSPRRAPIPPPSPTPPPPPQSSPRTPDSSVVVVGGIIVLCIAATTWNEHMKMEQGTERYRKWVSDFRNTWVFSRRNMEEGRWYTIITSTFMHSGMGHLVFNMLGLWSFGVPIARAFGVTKFLALYFGSGIAGGLLQDWHWKRTLPPGGDAAAVGASGCVFGLLGSLTMLAPKMSILLYFVPVAMWQSTTITVLFSGVCIQTGAFPWLGHVDHLGGMAFGAGSLRCVEVEDFPVEGVECRGNDRTMGQKFPNGVADYDSSSGSRWTGKPAYLKVGDTESRSIYLG</sequence>
<dbReference type="InterPro" id="IPR050925">
    <property type="entry name" value="Rhomboid_protease_S54"/>
</dbReference>
<proteinExistence type="inferred from homology"/>
<feature type="domain" description="Peptidase S54 rhomboid" evidence="9">
    <location>
        <begin position="154"/>
        <end position="294"/>
    </location>
</feature>
<organism evidence="10 11">
    <name type="scientific">Lachnellula cervina</name>
    <dbReference type="NCBI Taxonomy" id="1316786"/>
    <lineage>
        <taxon>Eukaryota</taxon>
        <taxon>Fungi</taxon>
        <taxon>Dikarya</taxon>
        <taxon>Ascomycota</taxon>
        <taxon>Pezizomycotina</taxon>
        <taxon>Leotiomycetes</taxon>
        <taxon>Helotiales</taxon>
        <taxon>Lachnaceae</taxon>
        <taxon>Lachnellula</taxon>
    </lineage>
</organism>
<dbReference type="PANTHER" id="PTHR43731">
    <property type="entry name" value="RHOMBOID PROTEASE"/>
    <property type="match status" value="1"/>
</dbReference>
<reference evidence="10 11" key="1">
    <citation type="submission" date="2018-05" db="EMBL/GenBank/DDBJ databases">
        <title>Whole genome sequencing for identification of molecular markers to develop diagnostic detection tools for the regulated plant pathogen Lachnellula willkommii.</title>
        <authorList>
            <person name="Giroux E."/>
            <person name="Bilodeau G."/>
        </authorList>
    </citation>
    <scope>NUCLEOTIDE SEQUENCE [LARGE SCALE GENOMIC DNA]</scope>
    <source>
        <strain evidence="10 11">CBS 625.97</strain>
    </source>
</reference>
<dbReference type="EMBL" id="QGMG01000207">
    <property type="protein sequence ID" value="TVY55809.1"/>
    <property type="molecule type" value="Genomic_DNA"/>
</dbReference>
<keyword evidence="11" id="KW-1185">Reference proteome</keyword>
<evidence type="ECO:0000259" key="9">
    <source>
        <dbReference type="Pfam" id="PF01694"/>
    </source>
</evidence>
<dbReference type="AlphaFoldDB" id="A0A7D8UZX0"/>
<feature type="transmembrane region" description="Helical" evidence="8">
    <location>
        <begin position="102"/>
        <end position="120"/>
    </location>
</feature>
<comment type="caution">
    <text evidence="10">The sequence shown here is derived from an EMBL/GenBank/DDBJ whole genome shotgun (WGS) entry which is preliminary data.</text>
</comment>
<name>A0A7D8UZX0_9HELO</name>
<dbReference type="Gene3D" id="1.20.1540.10">
    <property type="entry name" value="Rhomboid-like"/>
    <property type="match status" value="1"/>
</dbReference>
<evidence type="ECO:0000256" key="1">
    <source>
        <dbReference type="ARBA" id="ARBA00004141"/>
    </source>
</evidence>
<dbReference type="PANTHER" id="PTHR43731:SF14">
    <property type="entry name" value="PRESENILIN-ASSOCIATED RHOMBOID-LIKE PROTEIN, MITOCHONDRIAL"/>
    <property type="match status" value="1"/>
</dbReference>
<dbReference type="Proteomes" id="UP000481288">
    <property type="component" value="Unassembled WGS sequence"/>
</dbReference>
<dbReference type="InterPro" id="IPR035952">
    <property type="entry name" value="Rhomboid-like_sf"/>
</dbReference>
<evidence type="ECO:0000256" key="6">
    <source>
        <dbReference type="ARBA" id="ARBA00023136"/>
    </source>
</evidence>
<feature type="compositionally biased region" description="Pro residues" evidence="7">
    <location>
        <begin position="72"/>
        <end position="95"/>
    </location>
</feature>
<feature type="transmembrane region" description="Helical" evidence="8">
    <location>
        <begin position="221"/>
        <end position="243"/>
    </location>
</feature>
<evidence type="ECO:0000313" key="11">
    <source>
        <dbReference type="Proteomes" id="UP000481288"/>
    </source>
</evidence>